<name>X6NMS9_RETFI</name>
<keyword evidence="3" id="KW-1185">Reference proteome</keyword>
<evidence type="ECO:0000313" key="2">
    <source>
        <dbReference type="EMBL" id="ETO26989.1"/>
    </source>
</evidence>
<gene>
    <name evidence="2" type="ORF">RFI_10143</name>
</gene>
<proteinExistence type="predicted"/>
<evidence type="ECO:0000256" key="1">
    <source>
        <dbReference type="SAM" id="MobiDB-lite"/>
    </source>
</evidence>
<dbReference type="EMBL" id="ASPP01007529">
    <property type="protein sequence ID" value="ETO26989.1"/>
    <property type="molecule type" value="Genomic_DNA"/>
</dbReference>
<dbReference type="AlphaFoldDB" id="X6NMS9"/>
<organism evidence="2 3">
    <name type="scientific">Reticulomyxa filosa</name>
    <dbReference type="NCBI Taxonomy" id="46433"/>
    <lineage>
        <taxon>Eukaryota</taxon>
        <taxon>Sar</taxon>
        <taxon>Rhizaria</taxon>
        <taxon>Retaria</taxon>
        <taxon>Foraminifera</taxon>
        <taxon>Monothalamids</taxon>
        <taxon>Reticulomyxidae</taxon>
        <taxon>Reticulomyxa</taxon>
    </lineage>
</organism>
<reference evidence="2 3" key="1">
    <citation type="journal article" date="2013" name="Curr. Biol.">
        <title>The Genome of the Foraminiferan Reticulomyxa filosa.</title>
        <authorList>
            <person name="Glockner G."/>
            <person name="Hulsmann N."/>
            <person name="Schleicher M."/>
            <person name="Noegel A.A."/>
            <person name="Eichinger L."/>
            <person name="Gallinger C."/>
            <person name="Pawlowski J."/>
            <person name="Sierra R."/>
            <person name="Euteneuer U."/>
            <person name="Pillet L."/>
            <person name="Moustafa A."/>
            <person name="Platzer M."/>
            <person name="Groth M."/>
            <person name="Szafranski K."/>
            <person name="Schliwa M."/>
        </authorList>
    </citation>
    <scope>NUCLEOTIDE SEQUENCE [LARGE SCALE GENOMIC DNA]</scope>
</reference>
<dbReference type="Proteomes" id="UP000023152">
    <property type="component" value="Unassembled WGS sequence"/>
</dbReference>
<feature type="compositionally biased region" description="Low complexity" evidence="1">
    <location>
        <begin position="15"/>
        <end position="38"/>
    </location>
</feature>
<accession>X6NMS9</accession>
<evidence type="ECO:0000313" key="3">
    <source>
        <dbReference type="Proteomes" id="UP000023152"/>
    </source>
</evidence>
<feature type="region of interest" description="Disordered" evidence="1">
    <location>
        <begin position="1"/>
        <end position="58"/>
    </location>
</feature>
<protein>
    <submittedName>
        <fullName evidence="2">Uncharacterized protein</fullName>
    </submittedName>
</protein>
<sequence length="126" mass="13910">ANTNNDNDNNDDMDNSNVNVNANVNANDNGNDDNNNGNDNDKANQWGGKHSYQKMREPKTKLLPNVGSLSMGAQTRALKLPVRQTCSKKPKTGHPANSCKCRSMTRAVMETRPTTTAPMKRRHIES</sequence>
<comment type="caution">
    <text evidence="2">The sequence shown here is derived from an EMBL/GenBank/DDBJ whole genome shotgun (WGS) entry which is preliminary data.</text>
</comment>
<feature type="non-terminal residue" evidence="2">
    <location>
        <position position="1"/>
    </location>
</feature>